<organism evidence="3 4">
    <name type="scientific">Prunus armeniaca</name>
    <name type="common">Apricot</name>
    <name type="synonym">Armeniaca vulgaris</name>
    <dbReference type="NCBI Taxonomy" id="36596"/>
    <lineage>
        <taxon>Eukaryota</taxon>
        <taxon>Viridiplantae</taxon>
        <taxon>Streptophyta</taxon>
        <taxon>Embryophyta</taxon>
        <taxon>Tracheophyta</taxon>
        <taxon>Spermatophyta</taxon>
        <taxon>Magnoliopsida</taxon>
        <taxon>eudicotyledons</taxon>
        <taxon>Gunneridae</taxon>
        <taxon>Pentapetalae</taxon>
        <taxon>rosids</taxon>
        <taxon>fabids</taxon>
        <taxon>Rosales</taxon>
        <taxon>Rosaceae</taxon>
        <taxon>Amygdaloideae</taxon>
        <taxon>Amygdaleae</taxon>
        <taxon>Prunus</taxon>
    </lineage>
</organism>
<name>A0A6J5VBD6_PRUAR</name>
<dbReference type="Pfam" id="PF08387">
    <property type="entry name" value="FBD"/>
    <property type="match status" value="1"/>
</dbReference>
<dbReference type="InterPro" id="IPR006566">
    <property type="entry name" value="FBD"/>
</dbReference>
<reference evidence="3 4" key="1">
    <citation type="submission" date="2020-05" db="EMBL/GenBank/DDBJ databases">
        <authorList>
            <person name="Campoy J."/>
            <person name="Schneeberger K."/>
            <person name="Spophaly S."/>
        </authorList>
    </citation>
    <scope>NUCLEOTIDE SEQUENCE [LARGE SCALE GENOMIC DNA]</scope>
    <source>
        <strain evidence="3">PruArmRojPasFocal</strain>
    </source>
</reference>
<feature type="transmembrane region" description="Helical" evidence="1">
    <location>
        <begin position="124"/>
        <end position="147"/>
    </location>
</feature>
<protein>
    <recommendedName>
        <fullName evidence="2">FBD domain-containing protein</fullName>
    </recommendedName>
</protein>
<feature type="domain" description="FBD" evidence="2">
    <location>
        <begin position="93"/>
        <end position="136"/>
    </location>
</feature>
<proteinExistence type="predicted"/>
<accession>A0A6J5VBD6</accession>
<gene>
    <name evidence="3" type="ORF">CURHAP_LOCUS40805</name>
</gene>
<dbReference type="AlphaFoldDB" id="A0A6J5VBD6"/>
<evidence type="ECO:0000313" key="4">
    <source>
        <dbReference type="Proteomes" id="UP000507222"/>
    </source>
</evidence>
<keyword evidence="1" id="KW-0472">Membrane</keyword>
<evidence type="ECO:0000259" key="2">
    <source>
        <dbReference type="Pfam" id="PF08387"/>
    </source>
</evidence>
<dbReference type="Proteomes" id="UP000507222">
    <property type="component" value="Unassembled WGS sequence"/>
</dbReference>
<dbReference type="EMBL" id="CAEKDK010000006">
    <property type="protein sequence ID" value="CAB4285097.1"/>
    <property type="molecule type" value="Genomic_DNA"/>
</dbReference>
<evidence type="ECO:0000313" key="3">
    <source>
        <dbReference type="EMBL" id="CAB4285097.1"/>
    </source>
</evidence>
<sequence length="152" mass="16922">MYTGITCRIISQVSSTSVLDLMGEMVPQWRNFFPSTPRPYRLPIGESLACDYLVPPFTIGISNEYLNQSPNLESLNLELDSILNTENNLFSPPTFVPTCLSSHIRIISMKGFQGKRDEMDATKYLLKFGLVMNKMIVSTATVAGVVIPSLPK</sequence>
<keyword evidence="1" id="KW-0812">Transmembrane</keyword>
<evidence type="ECO:0000256" key="1">
    <source>
        <dbReference type="SAM" id="Phobius"/>
    </source>
</evidence>
<keyword evidence="1" id="KW-1133">Transmembrane helix</keyword>